<dbReference type="PROSITE" id="PS50157">
    <property type="entry name" value="ZINC_FINGER_C2H2_2"/>
    <property type="match status" value="3"/>
</dbReference>
<feature type="domain" description="C2H2-type" evidence="2">
    <location>
        <begin position="378"/>
        <end position="405"/>
    </location>
</feature>
<dbReference type="Gene3D" id="3.30.160.60">
    <property type="entry name" value="Classic Zinc Finger"/>
    <property type="match status" value="3"/>
</dbReference>
<gene>
    <name evidence="3" type="ORF">QE152_g29012</name>
</gene>
<reference evidence="3 4" key="1">
    <citation type="journal article" date="2024" name="BMC Genomics">
        <title>De novo assembly and annotation of Popillia japonica's genome with initial clues to its potential as an invasive pest.</title>
        <authorList>
            <person name="Cucini C."/>
            <person name="Boschi S."/>
            <person name="Funari R."/>
            <person name="Cardaioli E."/>
            <person name="Iannotti N."/>
            <person name="Marturano G."/>
            <person name="Paoli F."/>
            <person name="Bruttini M."/>
            <person name="Carapelli A."/>
            <person name="Frati F."/>
            <person name="Nardi F."/>
        </authorList>
    </citation>
    <scope>NUCLEOTIDE SEQUENCE [LARGE SCALE GENOMIC DNA]</scope>
    <source>
        <strain evidence="3">DMR45628</strain>
    </source>
</reference>
<feature type="domain" description="C2H2-type" evidence="2">
    <location>
        <begin position="406"/>
        <end position="433"/>
    </location>
</feature>
<keyword evidence="1" id="KW-0862">Zinc</keyword>
<keyword evidence="4" id="KW-1185">Reference proteome</keyword>
<dbReference type="SUPFAM" id="SSF57667">
    <property type="entry name" value="beta-beta-alpha zinc fingers"/>
    <property type="match status" value="1"/>
</dbReference>
<comment type="caution">
    <text evidence="3">The sequence shown here is derived from an EMBL/GenBank/DDBJ whole genome shotgun (WGS) entry which is preliminary data.</text>
</comment>
<evidence type="ECO:0000256" key="1">
    <source>
        <dbReference type="PROSITE-ProRule" id="PRU00042"/>
    </source>
</evidence>
<evidence type="ECO:0000313" key="4">
    <source>
        <dbReference type="Proteomes" id="UP001458880"/>
    </source>
</evidence>
<dbReference type="GO" id="GO:0006351">
    <property type="term" value="P:DNA-templated transcription"/>
    <property type="evidence" value="ECO:0007669"/>
    <property type="project" value="InterPro"/>
</dbReference>
<name>A0AAW1JJ47_POPJA</name>
<evidence type="ECO:0000313" key="3">
    <source>
        <dbReference type="EMBL" id="KAK9703908.1"/>
    </source>
</evidence>
<dbReference type="Proteomes" id="UP001458880">
    <property type="component" value="Unassembled WGS sequence"/>
</dbReference>
<feature type="domain" description="C2H2-type" evidence="2">
    <location>
        <begin position="434"/>
        <end position="462"/>
    </location>
</feature>
<accession>A0AAW1JJ47</accession>
<keyword evidence="1" id="KW-0479">Metal-binding</keyword>
<dbReference type="Pfam" id="PF12070">
    <property type="entry name" value="SCAI"/>
    <property type="match status" value="2"/>
</dbReference>
<dbReference type="InterPro" id="IPR013087">
    <property type="entry name" value="Znf_C2H2_type"/>
</dbReference>
<dbReference type="PANTHER" id="PTHR21243">
    <property type="entry name" value="PROTEIN SCAI"/>
    <property type="match status" value="1"/>
</dbReference>
<dbReference type="AlphaFoldDB" id="A0AAW1JJ47"/>
<organism evidence="3 4">
    <name type="scientific">Popillia japonica</name>
    <name type="common">Japanese beetle</name>
    <dbReference type="NCBI Taxonomy" id="7064"/>
    <lineage>
        <taxon>Eukaryota</taxon>
        <taxon>Metazoa</taxon>
        <taxon>Ecdysozoa</taxon>
        <taxon>Arthropoda</taxon>
        <taxon>Hexapoda</taxon>
        <taxon>Insecta</taxon>
        <taxon>Pterygota</taxon>
        <taxon>Neoptera</taxon>
        <taxon>Endopterygota</taxon>
        <taxon>Coleoptera</taxon>
        <taxon>Polyphaga</taxon>
        <taxon>Scarabaeiformia</taxon>
        <taxon>Scarabaeidae</taxon>
        <taxon>Rutelinae</taxon>
        <taxon>Popillia</taxon>
    </lineage>
</organism>
<proteinExistence type="predicted"/>
<dbReference type="GO" id="GO:0008270">
    <property type="term" value="F:zinc ion binding"/>
    <property type="evidence" value="ECO:0007669"/>
    <property type="project" value="UniProtKB-KW"/>
</dbReference>
<dbReference type="GO" id="GO:0003714">
    <property type="term" value="F:transcription corepressor activity"/>
    <property type="evidence" value="ECO:0007669"/>
    <property type="project" value="InterPro"/>
</dbReference>
<keyword evidence="1" id="KW-0863">Zinc-finger</keyword>
<sequence>MIVVELKKTHPVQNKDLPQYGHKQWQAYFGRTFDIYTKLWKFQQQHRQILDSKYGLKRWQIGEIASKIGQLYYHYYLRTSETNYLNEAYSFYAAIRGRAYYSRAAKEDRVPYGMPGTKAFMENGERPARRENPHKYLLYKPTLSQVLVFLASGFKELPANGALLLYLSADGCFSTTKYPEDMGYDLGGVLTSSKLGYDLGGVLTSSKREGEHKKQKEAHCLYPGDLYPFTRRPLFVIVDSDNSFVFQHIPRYFGQPLVTLMSPQDIPPAFHDQQHNGSLFTLFLHSPLTAFCYCCNLTSIPIHHWERCQSFVDRFVTEASRLFTRSQVGEYDEGIYSREEYRCSMCPYTCTTEKAFLKHSRTCEPKDENGADNRQLNLSCPICGKDRNGEELLALHMKKHKDNKHFCCDICKFKTLQLKKLIQHRRMHTGEKPHLCPFCSYRSARRDNLRSHARRVHKKDNLPCDTFTPRSMILRPSKSK</sequence>
<evidence type="ECO:0000259" key="2">
    <source>
        <dbReference type="PROSITE" id="PS50157"/>
    </source>
</evidence>
<dbReference type="SMART" id="SM00355">
    <property type="entry name" value="ZnF_C2H2"/>
    <property type="match status" value="4"/>
</dbReference>
<protein>
    <submittedName>
        <fullName evidence="3">Protein SCAI</fullName>
    </submittedName>
</protein>
<dbReference type="InterPro" id="IPR022709">
    <property type="entry name" value="SCAI"/>
</dbReference>
<dbReference type="EMBL" id="JASPKY010000361">
    <property type="protein sequence ID" value="KAK9703908.1"/>
    <property type="molecule type" value="Genomic_DNA"/>
</dbReference>
<dbReference type="InterPro" id="IPR036236">
    <property type="entry name" value="Znf_C2H2_sf"/>
</dbReference>